<sequence>VNEQSILFELKSTNFSDLFPIDIMYLLYENIPNYMFKHWYVCFYPNNSSLNVNEYTIQKSIWATIGKTIDINQKSMPTCFGQPPKNIVNHHDGFKAEEWANWIVLYSMPLLRGHLPKKIMQE</sequence>
<dbReference type="EMBL" id="CAJVQB010028264">
    <property type="protein sequence ID" value="CAG8812044.1"/>
    <property type="molecule type" value="Genomic_DNA"/>
</dbReference>
<organism evidence="1 2">
    <name type="scientific">Gigaspora margarita</name>
    <dbReference type="NCBI Taxonomy" id="4874"/>
    <lineage>
        <taxon>Eukaryota</taxon>
        <taxon>Fungi</taxon>
        <taxon>Fungi incertae sedis</taxon>
        <taxon>Mucoromycota</taxon>
        <taxon>Glomeromycotina</taxon>
        <taxon>Glomeromycetes</taxon>
        <taxon>Diversisporales</taxon>
        <taxon>Gigasporaceae</taxon>
        <taxon>Gigaspora</taxon>
    </lineage>
</organism>
<reference evidence="1 2" key="1">
    <citation type="submission" date="2021-06" db="EMBL/GenBank/DDBJ databases">
        <authorList>
            <person name="Kallberg Y."/>
            <person name="Tangrot J."/>
            <person name="Rosling A."/>
        </authorList>
    </citation>
    <scope>NUCLEOTIDE SEQUENCE [LARGE SCALE GENOMIC DNA]</scope>
    <source>
        <strain evidence="1 2">120-4 pot B 10/14</strain>
    </source>
</reference>
<dbReference type="Proteomes" id="UP000789901">
    <property type="component" value="Unassembled WGS sequence"/>
</dbReference>
<protein>
    <submittedName>
        <fullName evidence="1">24597_t:CDS:1</fullName>
    </submittedName>
</protein>
<evidence type="ECO:0000313" key="1">
    <source>
        <dbReference type="EMBL" id="CAG8812044.1"/>
    </source>
</evidence>
<dbReference type="PANTHER" id="PTHR46579">
    <property type="entry name" value="F5/8 TYPE C DOMAIN-CONTAINING PROTEIN-RELATED"/>
    <property type="match status" value="1"/>
</dbReference>
<evidence type="ECO:0000313" key="2">
    <source>
        <dbReference type="Proteomes" id="UP000789901"/>
    </source>
</evidence>
<comment type="caution">
    <text evidence="1">The sequence shown here is derived from an EMBL/GenBank/DDBJ whole genome shotgun (WGS) entry which is preliminary data.</text>
</comment>
<accession>A0ABN7W254</accession>
<gene>
    <name evidence="1" type="ORF">GMARGA_LOCUS25476</name>
</gene>
<dbReference type="PANTHER" id="PTHR46579:SF1">
    <property type="entry name" value="F5_8 TYPE C DOMAIN-CONTAINING PROTEIN"/>
    <property type="match status" value="1"/>
</dbReference>
<name>A0ABN7W254_GIGMA</name>
<feature type="non-terminal residue" evidence="1">
    <location>
        <position position="1"/>
    </location>
</feature>
<proteinExistence type="predicted"/>
<keyword evidence="2" id="KW-1185">Reference proteome</keyword>